<keyword evidence="3" id="KW-0732">Signal</keyword>
<feature type="transmembrane region" description="Helical" evidence="8">
    <location>
        <begin position="277"/>
        <end position="298"/>
    </location>
</feature>
<evidence type="ECO:0000313" key="10">
    <source>
        <dbReference type="EMBL" id="KAH0631710.1"/>
    </source>
</evidence>
<dbReference type="InterPro" id="IPR036116">
    <property type="entry name" value="FN3_sf"/>
</dbReference>
<evidence type="ECO:0000256" key="7">
    <source>
        <dbReference type="ARBA" id="ARBA00023180"/>
    </source>
</evidence>
<dbReference type="SUPFAM" id="SSF49265">
    <property type="entry name" value="Fibronectin type III"/>
    <property type="match status" value="1"/>
</dbReference>
<name>A0ABQ7TPI8_PHRPL</name>
<evidence type="ECO:0000256" key="8">
    <source>
        <dbReference type="SAM" id="Phobius"/>
    </source>
</evidence>
<keyword evidence="7" id="KW-0325">Glycoprotein</keyword>
<evidence type="ECO:0000256" key="3">
    <source>
        <dbReference type="ARBA" id="ARBA00022729"/>
    </source>
</evidence>
<evidence type="ECO:0000256" key="1">
    <source>
        <dbReference type="ARBA" id="ARBA00004479"/>
    </source>
</evidence>
<dbReference type="PANTHER" id="PTHR23037">
    <property type="entry name" value="CYTOKINE RECEPTOR"/>
    <property type="match status" value="1"/>
</dbReference>
<evidence type="ECO:0000256" key="2">
    <source>
        <dbReference type="ARBA" id="ARBA00022692"/>
    </source>
</evidence>
<keyword evidence="11" id="KW-1185">Reference proteome</keyword>
<dbReference type="PROSITE" id="PS01355">
    <property type="entry name" value="HEMATOPO_REC_S_F1"/>
    <property type="match status" value="1"/>
</dbReference>
<reference evidence="10 11" key="1">
    <citation type="journal article" date="2022" name="Gigascience">
        <title>A chromosome-level genome assembly and annotation of the desert horned lizard, Phrynosoma platyrhinos, provides insight into chromosomal rearrangements among reptiles.</title>
        <authorList>
            <person name="Koochekian N."/>
            <person name="Ascanio A."/>
            <person name="Farleigh K."/>
            <person name="Card D.C."/>
            <person name="Schield D.R."/>
            <person name="Castoe T.A."/>
            <person name="Jezkova T."/>
        </authorList>
    </citation>
    <scope>NUCLEOTIDE SEQUENCE [LARGE SCALE GENOMIC DNA]</scope>
    <source>
        <strain evidence="10">NK-2021</strain>
    </source>
</reference>
<dbReference type="PROSITE" id="PS50853">
    <property type="entry name" value="FN3"/>
    <property type="match status" value="1"/>
</dbReference>
<comment type="subcellular location">
    <subcellularLocation>
        <location evidence="1">Membrane</location>
        <topology evidence="1">Single-pass type I membrane protein</topology>
    </subcellularLocation>
</comment>
<evidence type="ECO:0000256" key="6">
    <source>
        <dbReference type="ARBA" id="ARBA00023170"/>
    </source>
</evidence>
<dbReference type="PANTHER" id="PTHR23037:SF29">
    <property type="entry name" value="INTERLEUKIN-9 RECEPTOR"/>
    <property type="match status" value="1"/>
</dbReference>
<evidence type="ECO:0000259" key="9">
    <source>
        <dbReference type="PROSITE" id="PS50853"/>
    </source>
</evidence>
<keyword evidence="2 8" id="KW-0812">Transmembrane</keyword>
<keyword evidence="4 8" id="KW-1133">Transmembrane helix</keyword>
<evidence type="ECO:0000313" key="11">
    <source>
        <dbReference type="Proteomes" id="UP000826234"/>
    </source>
</evidence>
<feature type="domain" description="Fibronectin type-III" evidence="9">
    <location>
        <begin position="112"/>
        <end position="216"/>
    </location>
</feature>
<organism evidence="10 11">
    <name type="scientific">Phrynosoma platyrhinos</name>
    <name type="common">Desert horned lizard</name>
    <dbReference type="NCBI Taxonomy" id="52577"/>
    <lineage>
        <taxon>Eukaryota</taxon>
        <taxon>Metazoa</taxon>
        <taxon>Chordata</taxon>
        <taxon>Craniata</taxon>
        <taxon>Vertebrata</taxon>
        <taxon>Euteleostomi</taxon>
        <taxon>Lepidosauria</taxon>
        <taxon>Squamata</taxon>
        <taxon>Bifurcata</taxon>
        <taxon>Unidentata</taxon>
        <taxon>Episquamata</taxon>
        <taxon>Toxicofera</taxon>
        <taxon>Iguania</taxon>
        <taxon>Phrynosomatidae</taxon>
        <taxon>Phrynosomatinae</taxon>
        <taxon>Phrynosoma</taxon>
    </lineage>
</organism>
<dbReference type="EMBL" id="JAIPUX010000026">
    <property type="protein sequence ID" value="KAH0631710.1"/>
    <property type="molecule type" value="Genomic_DNA"/>
</dbReference>
<proteinExistence type="predicted"/>
<gene>
    <name evidence="10" type="ORF">JD844_019457</name>
</gene>
<dbReference type="Proteomes" id="UP000826234">
    <property type="component" value="Unassembled WGS sequence"/>
</dbReference>
<evidence type="ECO:0000256" key="4">
    <source>
        <dbReference type="ARBA" id="ARBA00022989"/>
    </source>
</evidence>
<accession>A0ABQ7TPI8</accession>
<dbReference type="InterPro" id="IPR003961">
    <property type="entry name" value="FN3_dom"/>
</dbReference>
<dbReference type="Gene3D" id="2.60.40.10">
    <property type="entry name" value="Immunoglobulins"/>
    <property type="match status" value="1"/>
</dbReference>
<sequence length="338" mass="37552">MGEATGPSTLQLICRAPQIIKAAPDQDQVGTELKRRSSCTRPVCPTGSLLCPLSASPEAQDHYSCSVEGEGEFTENDDYSVSLHAANASLGKNRAYPVFTSYEPRLHIQCDPPTCLQSNASASKCRIQWRKPKAYEDINLEDWHWQLAFKAAGEPWERAETRSFVNQDSWVEIDGSELKGGVDYVARVRCKIPEENNDYHSHWSTWSATTSWTAPAGTILTSLLPEKLQSPTCSLPILVRGCSWHREEQKMAAHARLLLLTRDDAGQKQLDPRLPRALQASLPLCLGALLFLFLAFVWRMKDRGGTHIPTPATFFQPLYTSHNGDFKVTAAIGWGAVV</sequence>
<dbReference type="InterPro" id="IPR003531">
    <property type="entry name" value="Hempt_rcpt_S_F1_CS"/>
</dbReference>
<evidence type="ECO:0000256" key="5">
    <source>
        <dbReference type="ARBA" id="ARBA00023136"/>
    </source>
</evidence>
<keyword evidence="5 8" id="KW-0472">Membrane</keyword>
<comment type="caution">
    <text evidence="10">The sequence shown here is derived from an EMBL/GenBank/DDBJ whole genome shotgun (WGS) entry which is preliminary data.</text>
</comment>
<protein>
    <recommendedName>
        <fullName evidence="9">Fibronectin type-III domain-containing protein</fullName>
    </recommendedName>
</protein>
<dbReference type="InterPro" id="IPR013783">
    <property type="entry name" value="Ig-like_fold"/>
</dbReference>
<keyword evidence="6" id="KW-0675">Receptor</keyword>